<evidence type="ECO:0008006" key="3">
    <source>
        <dbReference type="Google" id="ProtNLM"/>
    </source>
</evidence>
<gene>
    <name evidence="1" type="ORF">ABZ510_02960</name>
</gene>
<dbReference type="EMBL" id="JBEYBF010000001">
    <property type="protein sequence ID" value="MEU1950796.1"/>
    <property type="molecule type" value="Genomic_DNA"/>
</dbReference>
<dbReference type="Proteomes" id="UP001550628">
    <property type="component" value="Unassembled WGS sequence"/>
</dbReference>
<proteinExistence type="predicted"/>
<evidence type="ECO:0000313" key="2">
    <source>
        <dbReference type="Proteomes" id="UP001550628"/>
    </source>
</evidence>
<sequence>MTAEFTYITSSFDMLDNRIALVETVSAELTVVKVSELALYEFWPVLSQQAAYGDRARKLIETALNQSNSE</sequence>
<reference evidence="1 2" key="1">
    <citation type="submission" date="2024-06" db="EMBL/GenBank/DDBJ databases">
        <title>The Natural Products Discovery Center: Release of the First 8490 Sequenced Strains for Exploring Actinobacteria Biosynthetic Diversity.</title>
        <authorList>
            <person name="Kalkreuter E."/>
            <person name="Kautsar S.A."/>
            <person name="Yang D."/>
            <person name="Bader C.D."/>
            <person name="Teijaro C.N."/>
            <person name="Fluegel L."/>
            <person name="Davis C.M."/>
            <person name="Simpson J.R."/>
            <person name="Lauterbach L."/>
            <person name="Steele A.D."/>
            <person name="Gui C."/>
            <person name="Meng S."/>
            <person name="Li G."/>
            <person name="Viehrig K."/>
            <person name="Ye F."/>
            <person name="Su P."/>
            <person name="Kiefer A.F."/>
            <person name="Nichols A."/>
            <person name="Cepeda A.J."/>
            <person name="Yan W."/>
            <person name="Fan B."/>
            <person name="Jiang Y."/>
            <person name="Adhikari A."/>
            <person name="Zheng C.-J."/>
            <person name="Schuster L."/>
            <person name="Cowan T.M."/>
            <person name="Smanski M.J."/>
            <person name="Chevrette M.G."/>
            <person name="De Carvalho L.P.S."/>
            <person name="Shen B."/>
        </authorList>
    </citation>
    <scope>NUCLEOTIDE SEQUENCE [LARGE SCALE GENOMIC DNA]</scope>
    <source>
        <strain evidence="1 2">NPDC019708</strain>
    </source>
</reference>
<evidence type="ECO:0000313" key="1">
    <source>
        <dbReference type="EMBL" id="MEU1950796.1"/>
    </source>
</evidence>
<keyword evidence="2" id="KW-1185">Reference proteome</keyword>
<comment type="caution">
    <text evidence="1">The sequence shown here is derived from an EMBL/GenBank/DDBJ whole genome shotgun (WGS) entry which is preliminary data.</text>
</comment>
<organism evidence="1 2">
    <name type="scientific">Nocardia rhamnosiphila</name>
    <dbReference type="NCBI Taxonomy" id="426716"/>
    <lineage>
        <taxon>Bacteria</taxon>
        <taxon>Bacillati</taxon>
        <taxon>Actinomycetota</taxon>
        <taxon>Actinomycetes</taxon>
        <taxon>Mycobacteriales</taxon>
        <taxon>Nocardiaceae</taxon>
        <taxon>Nocardia</taxon>
    </lineage>
</organism>
<accession>A0ABV2WIU2</accession>
<protein>
    <recommendedName>
        <fullName evidence="3">DUF5753 domain-containing protein</fullName>
    </recommendedName>
</protein>
<dbReference type="RefSeq" id="WP_356954239.1">
    <property type="nucleotide sequence ID" value="NZ_JBEYBD010000002.1"/>
</dbReference>
<name>A0ABV2WIU2_9NOCA</name>